<dbReference type="InterPro" id="IPR013094">
    <property type="entry name" value="AB_hydrolase_3"/>
</dbReference>
<keyword evidence="1 3" id="KW-0378">Hydrolase</keyword>
<dbReference type="GO" id="GO:0016787">
    <property type="term" value="F:hydrolase activity"/>
    <property type="evidence" value="ECO:0007669"/>
    <property type="project" value="UniProtKB-KW"/>
</dbReference>
<dbReference type="PANTHER" id="PTHR48081:SF8">
    <property type="entry name" value="ALPHA_BETA HYDROLASE FOLD-3 DOMAIN-CONTAINING PROTEIN-RELATED"/>
    <property type="match status" value="1"/>
</dbReference>
<dbReference type="SUPFAM" id="SSF53474">
    <property type="entry name" value="alpha/beta-Hydrolases"/>
    <property type="match status" value="1"/>
</dbReference>
<comment type="caution">
    <text evidence="3">The sequence shown here is derived from an EMBL/GenBank/DDBJ whole genome shotgun (WGS) entry which is preliminary data.</text>
</comment>
<dbReference type="InterPro" id="IPR050300">
    <property type="entry name" value="GDXG_lipolytic_enzyme"/>
</dbReference>
<organism evidence="3 4">
    <name type="scientific">Cytobacillus spartinae</name>
    <dbReference type="NCBI Taxonomy" id="3299023"/>
    <lineage>
        <taxon>Bacteria</taxon>
        <taxon>Bacillati</taxon>
        <taxon>Bacillota</taxon>
        <taxon>Bacilli</taxon>
        <taxon>Bacillales</taxon>
        <taxon>Bacillaceae</taxon>
        <taxon>Cytobacillus</taxon>
    </lineage>
</organism>
<feature type="domain" description="Alpha/beta hydrolase fold-3" evidence="2">
    <location>
        <begin position="74"/>
        <end position="271"/>
    </location>
</feature>
<proteinExistence type="predicted"/>
<evidence type="ECO:0000313" key="4">
    <source>
        <dbReference type="Proteomes" id="UP001601059"/>
    </source>
</evidence>
<dbReference type="Proteomes" id="UP001601059">
    <property type="component" value="Unassembled WGS sequence"/>
</dbReference>
<protein>
    <submittedName>
        <fullName evidence="3">Alpha/beta hydrolase</fullName>
    </submittedName>
</protein>
<evidence type="ECO:0000259" key="2">
    <source>
        <dbReference type="Pfam" id="PF07859"/>
    </source>
</evidence>
<evidence type="ECO:0000256" key="1">
    <source>
        <dbReference type="ARBA" id="ARBA00022801"/>
    </source>
</evidence>
<reference evidence="3 4" key="1">
    <citation type="submission" date="2024-08" db="EMBL/GenBank/DDBJ databases">
        <title>Two novel Cytobacillus novel species.</title>
        <authorList>
            <person name="Liu G."/>
        </authorList>
    </citation>
    <scope>NUCLEOTIDE SEQUENCE [LARGE SCALE GENOMIC DNA]</scope>
    <source>
        <strain evidence="3 4">FJAT-54145</strain>
    </source>
</reference>
<dbReference type="Gene3D" id="3.40.50.1820">
    <property type="entry name" value="alpha/beta hydrolase"/>
    <property type="match status" value="1"/>
</dbReference>
<keyword evidence="4" id="KW-1185">Reference proteome</keyword>
<dbReference type="RefSeq" id="WP_389359025.1">
    <property type="nucleotide sequence ID" value="NZ_JBIACK010000001.1"/>
</dbReference>
<name>A0ABW6K624_9BACI</name>
<dbReference type="InterPro" id="IPR029058">
    <property type="entry name" value="AB_hydrolase_fold"/>
</dbReference>
<dbReference type="EMBL" id="JBIACK010000001">
    <property type="protein sequence ID" value="MFE8699643.1"/>
    <property type="molecule type" value="Genomic_DNA"/>
</dbReference>
<evidence type="ECO:0000313" key="3">
    <source>
        <dbReference type="EMBL" id="MFE8699643.1"/>
    </source>
</evidence>
<sequence length="293" mass="33839">MESMYFKEQLRREGRKEFWKQTGDKLRKGIAERRLLNSEPPDSLREYFHIEKKQLNGHAFYEMSPLGSKYELNIFYAHGGAYVNKITAFHWEFLGQIGKQISCKFTIPLYPLAPEYTYKDTFDFVYPLYKQLIEKQEDIILMGDSAGGGLVLALSHLLNEKSDLQPKKIILISPWLDLTLTHPEIDSIEKDDPFLSKLGAIEAGKMYAGGENPTHYLLSPLYGDLNDLPDIMLIMGTHDILAPDARRFVEKAKNIDVKVEYFEFPEMVHIFPIFDFPEANEAKKLIIQTIKKP</sequence>
<gene>
    <name evidence="3" type="ORF">ACFYKX_03285</name>
</gene>
<dbReference type="Pfam" id="PF07859">
    <property type="entry name" value="Abhydrolase_3"/>
    <property type="match status" value="1"/>
</dbReference>
<accession>A0ABW6K624</accession>
<dbReference type="PANTHER" id="PTHR48081">
    <property type="entry name" value="AB HYDROLASE SUPERFAMILY PROTEIN C4A8.06C"/>
    <property type="match status" value="1"/>
</dbReference>